<protein>
    <submittedName>
        <fullName evidence="2">Uncharacterized protein</fullName>
    </submittedName>
</protein>
<name>A0A4Y7QHA3_9AGAM</name>
<evidence type="ECO:0000313" key="2">
    <source>
        <dbReference type="EMBL" id="TDL26472.1"/>
    </source>
</evidence>
<evidence type="ECO:0000256" key="1">
    <source>
        <dbReference type="SAM" id="MobiDB-lite"/>
    </source>
</evidence>
<dbReference type="EMBL" id="ML170161">
    <property type="protein sequence ID" value="TDL26472.1"/>
    <property type="molecule type" value="Genomic_DNA"/>
</dbReference>
<proteinExistence type="predicted"/>
<keyword evidence="3" id="KW-1185">Reference proteome</keyword>
<organism evidence="2 3">
    <name type="scientific">Rickenella mellea</name>
    <dbReference type="NCBI Taxonomy" id="50990"/>
    <lineage>
        <taxon>Eukaryota</taxon>
        <taxon>Fungi</taxon>
        <taxon>Dikarya</taxon>
        <taxon>Basidiomycota</taxon>
        <taxon>Agaricomycotina</taxon>
        <taxon>Agaricomycetes</taxon>
        <taxon>Hymenochaetales</taxon>
        <taxon>Rickenellaceae</taxon>
        <taxon>Rickenella</taxon>
    </lineage>
</organism>
<feature type="region of interest" description="Disordered" evidence="1">
    <location>
        <begin position="865"/>
        <end position="909"/>
    </location>
</feature>
<gene>
    <name evidence="2" type="ORF">BD410DRAFT_800322</name>
</gene>
<dbReference type="Proteomes" id="UP000294933">
    <property type="component" value="Unassembled WGS sequence"/>
</dbReference>
<feature type="compositionally biased region" description="Acidic residues" evidence="1">
    <location>
        <begin position="873"/>
        <end position="906"/>
    </location>
</feature>
<dbReference type="AlphaFoldDB" id="A0A4Y7QHA3"/>
<sequence length="1167" mass="133043">MCQVFGGKFQANRCGEWTISMETSVMMAHAQPHLTSAHHQIYLGSKGRRKNSVLEYVPMHGMRQKLRLPQIVETVKSAKRHALDIGAGMSMVSGRKRSLDEGASPSSHSKLCESLAVISSDPHDEDTHKYMDSEVFKQYHHTGEDKEAVLLSIIVKECWSMAQTYAKVEAAKSVVDGNLQLRHELNTAVELKSFKYIRNLDMFQNHNLVYDEADVQSVILAVKRRFATALKSFVHGGVENAITLAERERPDPLLREFRKYSGDFNLNKNLAKMIQEIFSWRFGKTVVYNAFGTGKTRTAFEVLVQRWGFYFTAAQKNHLFHGSSDLPVFMGALKDVAGFTETVEIPHDNGDVDQMLDRRNSQLAGQCFRRIWLARRLVFGWFLEISGGLKMGTSTKKTLWLILQANPLACLGSDIFYQLTNALQVAGHKVLDRTAKLDRKALVDEDDLRSDNWFFVVIDDAYNMVERYPKSFLNDYRTGHQSPLKELISHWFEDDPHFVFCGPIPNRSLTTPRMEFGAVPATPPRTFALVFDCREAQEEYLVRQMMWDAKVNDPVVRHLLDRVWRWLRGRQVSMSPSFLRLLRAVGCAPPHELLDLYIIRITGFTPNDGRSSAEDEEMLSTEFEVELGKIGLPLMFEKLSEHKHKCVERHLFQVLLANLFRTNSKQIVRYRDILIKFGFSYISHEMWDLPFDEPLVHLAVAQYFHHRDLRTALKQEMCPAPSPGSSRNAADKRIAMEEILAWNFLRRLDGTNTLKEIFQWIGECPAWAKGSAQLVARMRRSPDAHFQAVPASFHFAPSPSFGMSTETLEETFAWMKGKYDGIPFCFPRDGCGPEIVFLIEVGDELVWVSVHSKYFHKSISQNAEDGVGKYSDDENSEEEDDGDRSDPHDYEEEGSEEGPFTEDESGDVQRDEEYLYQEATDTADIDMEDFEEKLGQCSLDDCAMDEFDGSTEDSTGVLETIQNSFRCDHFDSEKLQNGDIRFLRVVSTWPVRLTDTDLGKLAVESNHPLAWFELPVEGDLEAECKDDYLCKHLNRGCQKYSSNECYEGKTSNPDVYAQSSVAIVSERVCNFPTTKFATSLERHVRLDLPAFCPSYAIAIFHFVSFLLCKHPGEWASESKTELVVKDSLTDGSEKISAHVPTLRMMQDSLIPDVRRYGIGHNPSKGFK</sequence>
<accession>A0A4Y7QHA3</accession>
<dbReference type="VEuPathDB" id="FungiDB:BD410DRAFT_800322"/>
<evidence type="ECO:0000313" key="3">
    <source>
        <dbReference type="Proteomes" id="UP000294933"/>
    </source>
</evidence>
<reference evidence="2 3" key="1">
    <citation type="submission" date="2018-06" db="EMBL/GenBank/DDBJ databases">
        <title>A transcriptomic atlas of mushroom development highlights an independent origin of complex multicellularity.</title>
        <authorList>
            <consortium name="DOE Joint Genome Institute"/>
            <person name="Krizsan K."/>
            <person name="Almasi E."/>
            <person name="Merenyi Z."/>
            <person name="Sahu N."/>
            <person name="Viragh M."/>
            <person name="Koszo T."/>
            <person name="Mondo S."/>
            <person name="Kiss B."/>
            <person name="Balint B."/>
            <person name="Kues U."/>
            <person name="Barry K."/>
            <person name="Hegedus J.C."/>
            <person name="Henrissat B."/>
            <person name="Johnson J."/>
            <person name="Lipzen A."/>
            <person name="Ohm R."/>
            <person name="Nagy I."/>
            <person name="Pangilinan J."/>
            <person name="Yan J."/>
            <person name="Xiong Y."/>
            <person name="Grigoriev I.V."/>
            <person name="Hibbett D.S."/>
            <person name="Nagy L.G."/>
        </authorList>
    </citation>
    <scope>NUCLEOTIDE SEQUENCE [LARGE SCALE GENOMIC DNA]</scope>
    <source>
        <strain evidence="2 3">SZMC22713</strain>
    </source>
</reference>
<dbReference type="OrthoDB" id="2393824at2759"/>